<keyword evidence="2" id="KW-1185">Reference proteome</keyword>
<reference evidence="1 2" key="2">
    <citation type="journal article" date="2022" name="Mol. Ecol. Resour.">
        <title>The genomes of chicory, endive, great burdock and yacon provide insights into Asteraceae paleo-polyploidization history and plant inulin production.</title>
        <authorList>
            <person name="Fan W."/>
            <person name="Wang S."/>
            <person name="Wang H."/>
            <person name="Wang A."/>
            <person name="Jiang F."/>
            <person name="Liu H."/>
            <person name="Zhao H."/>
            <person name="Xu D."/>
            <person name="Zhang Y."/>
        </authorList>
    </citation>
    <scope>NUCLEOTIDE SEQUENCE [LARGE SCALE GENOMIC DNA]</scope>
    <source>
        <strain evidence="2">cv. Yunnan</strain>
        <tissue evidence="1">Leaves</tissue>
    </source>
</reference>
<proteinExistence type="predicted"/>
<evidence type="ECO:0000313" key="1">
    <source>
        <dbReference type="EMBL" id="KAI3811669.1"/>
    </source>
</evidence>
<dbReference type="Proteomes" id="UP001056120">
    <property type="component" value="Linkage Group LG07"/>
</dbReference>
<comment type="caution">
    <text evidence="1">The sequence shown here is derived from an EMBL/GenBank/DDBJ whole genome shotgun (WGS) entry which is preliminary data.</text>
</comment>
<accession>A0ACB9IUT5</accession>
<name>A0ACB9IUT5_9ASTR</name>
<protein>
    <submittedName>
        <fullName evidence="1">Uncharacterized protein</fullName>
    </submittedName>
</protein>
<organism evidence="1 2">
    <name type="scientific">Smallanthus sonchifolius</name>
    <dbReference type="NCBI Taxonomy" id="185202"/>
    <lineage>
        <taxon>Eukaryota</taxon>
        <taxon>Viridiplantae</taxon>
        <taxon>Streptophyta</taxon>
        <taxon>Embryophyta</taxon>
        <taxon>Tracheophyta</taxon>
        <taxon>Spermatophyta</taxon>
        <taxon>Magnoliopsida</taxon>
        <taxon>eudicotyledons</taxon>
        <taxon>Gunneridae</taxon>
        <taxon>Pentapetalae</taxon>
        <taxon>asterids</taxon>
        <taxon>campanulids</taxon>
        <taxon>Asterales</taxon>
        <taxon>Asteraceae</taxon>
        <taxon>Asteroideae</taxon>
        <taxon>Heliantheae alliance</taxon>
        <taxon>Millerieae</taxon>
        <taxon>Smallanthus</taxon>
    </lineage>
</organism>
<sequence>MSAASDDEDWPYFVKWMGKYHKMYKDEEETAGRFKTYKEQLNRKDYGFAEPLPKHLLCTAMSEFADTTHQEFKRDFLGIPEDFYYEDTTDEEDDPWDEKDTKEEEEEEEEVTVPVKRQRIRGCDEEKDTKVPMETEIEES</sequence>
<dbReference type="EMBL" id="CM042024">
    <property type="protein sequence ID" value="KAI3811669.1"/>
    <property type="molecule type" value="Genomic_DNA"/>
</dbReference>
<evidence type="ECO:0000313" key="2">
    <source>
        <dbReference type="Proteomes" id="UP001056120"/>
    </source>
</evidence>
<gene>
    <name evidence="1" type="ORF">L1987_21397</name>
</gene>
<reference evidence="2" key="1">
    <citation type="journal article" date="2022" name="Mol. Ecol. Resour.">
        <title>The genomes of chicory, endive, great burdock and yacon provide insights into Asteraceae palaeo-polyploidization history and plant inulin production.</title>
        <authorList>
            <person name="Fan W."/>
            <person name="Wang S."/>
            <person name="Wang H."/>
            <person name="Wang A."/>
            <person name="Jiang F."/>
            <person name="Liu H."/>
            <person name="Zhao H."/>
            <person name="Xu D."/>
            <person name="Zhang Y."/>
        </authorList>
    </citation>
    <scope>NUCLEOTIDE SEQUENCE [LARGE SCALE GENOMIC DNA]</scope>
    <source>
        <strain evidence="2">cv. Yunnan</strain>
    </source>
</reference>